<dbReference type="PANTHER" id="PTHR15576">
    <property type="entry name" value="RIBITOL-5-PHOSPHATE XYLOSYLTRANSFERASE 1"/>
    <property type="match status" value="1"/>
</dbReference>
<keyword evidence="5" id="KW-1185">Reference proteome</keyword>
<feature type="domain" description="RXYLT1 C-terminal" evidence="3">
    <location>
        <begin position="229"/>
        <end position="351"/>
    </location>
</feature>
<dbReference type="InterPro" id="IPR057538">
    <property type="entry name" value="RXYLT1_C"/>
</dbReference>
<comment type="caution">
    <text evidence="4">The sequence shown here is derived from an EMBL/GenBank/DDBJ whole genome shotgun (WGS) entry which is preliminary data.</text>
</comment>
<keyword evidence="2" id="KW-0732">Signal</keyword>
<name>A0ABP1FWX1_9CHLO</name>
<feature type="signal peptide" evidence="2">
    <location>
        <begin position="1"/>
        <end position="15"/>
    </location>
</feature>
<evidence type="ECO:0000256" key="2">
    <source>
        <dbReference type="SAM" id="SignalP"/>
    </source>
</evidence>
<evidence type="ECO:0000256" key="1">
    <source>
        <dbReference type="SAM" id="MobiDB-lite"/>
    </source>
</evidence>
<evidence type="ECO:0000313" key="5">
    <source>
        <dbReference type="Proteomes" id="UP001497392"/>
    </source>
</evidence>
<reference evidence="4 5" key="1">
    <citation type="submission" date="2024-06" db="EMBL/GenBank/DDBJ databases">
        <authorList>
            <person name="Kraege A."/>
            <person name="Thomma B."/>
        </authorList>
    </citation>
    <scope>NUCLEOTIDE SEQUENCE [LARGE SCALE GENOMIC DNA]</scope>
</reference>
<accession>A0ABP1FWX1</accession>
<feature type="region of interest" description="Disordered" evidence="1">
    <location>
        <begin position="33"/>
        <end position="64"/>
    </location>
</feature>
<sequence length="393" mass="43046">MKLLALLATLEVCCAAGRHPEHRLHLHSAPEHGSVLELGGTSSSAAEQQSSSSSNTGSGKPSGTSISSSIIPVFADLGGSYEPHWLHEVVLSGVREECGVSLKLERREDLAALFPTHGGVLVATGGLGPGEEQLLRELPLQQTQRMVLLHLSDESNSHNTGIYERFGAVYRNYYRSNVNQSMSYLSLEEGSSEPGHARELKAGSSANVFWMPLGYGMRLLKNPSLMTPAASRPLLFSWSGSTSGKEDRIKMLQALREAPDVLERGFLDKFDNFNAGGKDTPSSYTAMLYNSSIIPCPRGIHAEQFRIWEALEVGALPVVLDEDQHSHLERIGLRLPKVKSWAALPEFLREWGQPEMAGKLDTLSAELHDSWRLLKTRLRKHVGKTVCALAMGD</sequence>
<dbReference type="Proteomes" id="UP001497392">
    <property type="component" value="Unassembled WGS sequence"/>
</dbReference>
<feature type="compositionally biased region" description="Low complexity" evidence="1">
    <location>
        <begin position="39"/>
        <end position="64"/>
    </location>
</feature>
<evidence type="ECO:0000259" key="3">
    <source>
        <dbReference type="Pfam" id="PF24785"/>
    </source>
</evidence>
<dbReference type="Pfam" id="PF24785">
    <property type="entry name" value="RXYLT1_C"/>
    <property type="match status" value="1"/>
</dbReference>
<gene>
    <name evidence="4" type="primary">g7071</name>
    <name evidence="4" type="ORF">VP750_LOCUS6049</name>
</gene>
<organism evidence="4 5">
    <name type="scientific">Coccomyxa viridis</name>
    <dbReference type="NCBI Taxonomy" id="1274662"/>
    <lineage>
        <taxon>Eukaryota</taxon>
        <taxon>Viridiplantae</taxon>
        <taxon>Chlorophyta</taxon>
        <taxon>core chlorophytes</taxon>
        <taxon>Trebouxiophyceae</taxon>
        <taxon>Trebouxiophyceae incertae sedis</taxon>
        <taxon>Coccomyxaceae</taxon>
        <taxon>Coccomyxa</taxon>
    </lineage>
</organism>
<dbReference type="InterPro" id="IPR055286">
    <property type="entry name" value="RXYLT1-like"/>
</dbReference>
<dbReference type="PANTHER" id="PTHR15576:SF1">
    <property type="entry name" value="RIBITOL-5-PHOSPHATE XYLOSYLTRANSFERASE 1"/>
    <property type="match status" value="1"/>
</dbReference>
<protein>
    <submittedName>
        <fullName evidence="4">G7071 protein</fullName>
    </submittedName>
</protein>
<dbReference type="EMBL" id="CAXHTA020000010">
    <property type="protein sequence ID" value="CAL5224390.1"/>
    <property type="molecule type" value="Genomic_DNA"/>
</dbReference>
<proteinExistence type="predicted"/>
<feature type="chain" id="PRO_5046690518" evidence="2">
    <location>
        <begin position="16"/>
        <end position="393"/>
    </location>
</feature>
<evidence type="ECO:0000313" key="4">
    <source>
        <dbReference type="EMBL" id="CAL5224390.1"/>
    </source>
</evidence>